<dbReference type="HOGENOM" id="CLU_124237_0_0_1"/>
<dbReference type="AlphaFoldDB" id="A0A0C9UD28"/>
<keyword evidence="1" id="KW-0812">Transmembrane</keyword>
<organism evidence="2 3">
    <name type="scientific">Sphaerobolus stellatus (strain SS14)</name>
    <dbReference type="NCBI Taxonomy" id="990650"/>
    <lineage>
        <taxon>Eukaryota</taxon>
        <taxon>Fungi</taxon>
        <taxon>Dikarya</taxon>
        <taxon>Basidiomycota</taxon>
        <taxon>Agaricomycotina</taxon>
        <taxon>Agaricomycetes</taxon>
        <taxon>Phallomycetidae</taxon>
        <taxon>Geastrales</taxon>
        <taxon>Sphaerobolaceae</taxon>
        <taxon>Sphaerobolus</taxon>
    </lineage>
</organism>
<evidence type="ECO:0000256" key="1">
    <source>
        <dbReference type="SAM" id="Phobius"/>
    </source>
</evidence>
<reference evidence="2 3" key="1">
    <citation type="submission" date="2014-06" db="EMBL/GenBank/DDBJ databases">
        <title>Evolutionary Origins and Diversification of the Mycorrhizal Mutualists.</title>
        <authorList>
            <consortium name="DOE Joint Genome Institute"/>
            <consortium name="Mycorrhizal Genomics Consortium"/>
            <person name="Kohler A."/>
            <person name="Kuo A."/>
            <person name="Nagy L.G."/>
            <person name="Floudas D."/>
            <person name="Copeland A."/>
            <person name="Barry K.W."/>
            <person name="Cichocki N."/>
            <person name="Veneault-Fourrey C."/>
            <person name="LaButti K."/>
            <person name="Lindquist E.A."/>
            <person name="Lipzen A."/>
            <person name="Lundell T."/>
            <person name="Morin E."/>
            <person name="Murat C."/>
            <person name="Riley R."/>
            <person name="Ohm R."/>
            <person name="Sun H."/>
            <person name="Tunlid A."/>
            <person name="Henrissat B."/>
            <person name="Grigoriev I.V."/>
            <person name="Hibbett D.S."/>
            <person name="Martin F."/>
        </authorList>
    </citation>
    <scope>NUCLEOTIDE SEQUENCE [LARGE SCALE GENOMIC DNA]</scope>
    <source>
        <strain evidence="2 3">SS14</strain>
    </source>
</reference>
<accession>A0A0C9UD28</accession>
<proteinExistence type="predicted"/>
<keyword evidence="1" id="KW-1133">Transmembrane helix</keyword>
<evidence type="ECO:0000313" key="2">
    <source>
        <dbReference type="EMBL" id="KIJ22960.1"/>
    </source>
</evidence>
<feature type="transmembrane region" description="Helical" evidence="1">
    <location>
        <begin position="166"/>
        <end position="184"/>
    </location>
</feature>
<keyword evidence="1" id="KW-0472">Membrane</keyword>
<keyword evidence="3" id="KW-1185">Reference proteome</keyword>
<name>A0A0C9UD28_SPHS4</name>
<dbReference type="EMBL" id="KN837862">
    <property type="protein sequence ID" value="KIJ22960.1"/>
    <property type="molecule type" value="Genomic_DNA"/>
</dbReference>
<dbReference type="OrthoDB" id="271725at2759"/>
<gene>
    <name evidence="2" type="ORF">M422DRAFT_276551</name>
</gene>
<sequence>FDTVDAAQKCIDVLRSHHNLHPTFAKRTPTLSPNPTNTPSFSFINSKPTNRALAAPHQHNEPASVRRRLRPRTLAREFYLVSASWPWLVDFDFVYWDADGYWWRLPMNINVPTLRVLVAPHVIRGSRFFADTRLQPPQLVAYIQCVFLTPLFFESFVGALSLPISSLHSVAFFLSLMFHLFQCLRCMS</sequence>
<protein>
    <submittedName>
        <fullName evidence="2">Uncharacterized protein</fullName>
    </submittedName>
</protein>
<evidence type="ECO:0000313" key="3">
    <source>
        <dbReference type="Proteomes" id="UP000054279"/>
    </source>
</evidence>
<dbReference type="Proteomes" id="UP000054279">
    <property type="component" value="Unassembled WGS sequence"/>
</dbReference>
<feature type="non-terminal residue" evidence="2">
    <location>
        <position position="188"/>
    </location>
</feature>